<comment type="caution">
    <text evidence="1">The sequence shown here is derived from an EMBL/GenBank/DDBJ whole genome shotgun (WGS) entry which is preliminary data.</text>
</comment>
<organism evidence="1 2">
    <name type="scientific">Elysia crispata</name>
    <name type="common">lettuce slug</name>
    <dbReference type="NCBI Taxonomy" id="231223"/>
    <lineage>
        <taxon>Eukaryota</taxon>
        <taxon>Metazoa</taxon>
        <taxon>Spiralia</taxon>
        <taxon>Lophotrochozoa</taxon>
        <taxon>Mollusca</taxon>
        <taxon>Gastropoda</taxon>
        <taxon>Heterobranchia</taxon>
        <taxon>Euthyneura</taxon>
        <taxon>Panpulmonata</taxon>
        <taxon>Sacoglossa</taxon>
        <taxon>Placobranchoidea</taxon>
        <taxon>Plakobranchidae</taxon>
        <taxon>Elysia</taxon>
    </lineage>
</organism>
<evidence type="ECO:0000313" key="2">
    <source>
        <dbReference type="Proteomes" id="UP001283361"/>
    </source>
</evidence>
<gene>
    <name evidence="1" type="ORF">RRG08_004563</name>
</gene>
<dbReference type="AlphaFoldDB" id="A0AAE1ALR3"/>
<evidence type="ECO:0000313" key="1">
    <source>
        <dbReference type="EMBL" id="KAK3789491.1"/>
    </source>
</evidence>
<dbReference type="EMBL" id="JAWDGP010001658">
    <property type="protein sequence ID" value="KAK3789491.1"/>
    <property type="molecule type" value="Genomic_DNA"/>
</dbReference>
<proteinExistence type="predicted"/>
<accession>A0AAE1ALR3</accession>
<reference evidence="1" key="1">
    <citation type="journal article" date="2023" name="G3 (Bethesda)">
        <title>A reference genome for the long-term kleptoplast-retaining sea slug Elysia crispata morphotype clarki.</title>
        <authorList>
            <person name="Eastman K.E."/>
            <person name="Pendleton A.L."/>
            <person name="Shaikh M.A."/>
            <person name="Suttiyut T."/>
            <person name="Ogas R."/>
            <person name="Tomko P."/>
            <person name="Gavelis G."/>
            <person name="Widhalm J.R."/>
            <person name="Wisecaver J.H."/>
        </authorList>
    </citation>
    <scope>NUCLEOTIDE SEQUENCE</scope>
    <source>
        <strain evidence="1">ECLA1</strain>
    </source>
</reference>
<protein>
    <submittedName>
        <fullName evidence="1">Uncharacterized protein</fullName>
    </submittedName>
</protein>
<dbReference type="Proteomes" id="UP001283361">
    <property type="component" value="Unassembled WGS sequence"/>
</dbReference>
<keyword evidence="2" id="KW-1185">Reference proteome</keyword>
<name>A0AAE1ALR3_9GAST</name>
<sequence length="102" mass="11601">MKRVLPIDPKTMSPSGQFASCSASIIVPDLCQLKEFPTHSTASKSSNALTSMLFVWMLTNRQWRADIVSIDRDLSINQYLLVKCSIHVEQRWHESGRSDCPY</sequence>